<keyword evidence="1" id="KW-0812">Transmembrane</keyword>
<dbReference type="Proteomes" id="UP000095512">
    <property type="component" value="Unassembled WGS sequence"/>
</dbReference>
<proteinExistence type="predicted"/>
<evidence type="ECO:0000313" key="2">
    <source>
        <dbReference type="EMBL" id="CUQ30667.1"/>
    </source>
</evidence>
<gene>
    <name evidence="2" type="ORF">ERS852480_05380</name>
</gene>
<reference evidence="2 3" key="1">
    <citation type="submission" date="2015-09" db="EMBL/GenBank/DDBJ databases">
        <authorList>
            <consortium name="Pathogen Informatics"/>
        </authorList>
    </citation>
    <scope>NUCLEOTIDE SEQUENCE [LARGE SCALE GENOMIC DNA]</scope>
    <source>
        <strain evidence="2 3">2789STDY5834865</strain>
    </source>
</reference>
<evidence type="ECO:0000313" key="3">
    <source>
        <dbReference type="Proteomes" id="UP000095512"/>
    </source>
</evidence>
<accession>A0A174VEE6</accession>
<protein>
    <submittedName>
        <fullName evidence="2">Uncharacterized protein</fullName>
    </submittedName>
</protein>
<organism evidence="2 3">
    <name type="scientific">Enterocloster clostridioformis</name>
    <dbReference type="NCBI Taxonomy" id="1531"/>
    <lineage>
        <taxon>Bacteria</taxon>
        <taxon>Bacillati</taxon>
        <taxon>Bacillota</taxon>
        <taxon>Clostridia</taxon>
        <taxon>Lachnospirales</taxon>
        <taxon>Lachnospiraceae</taxon>
        <taxon>Enterocloster</taxon>
    </lineage>
</organism>
<keyword evidence="1" id="KW-0472">Membrane</keyword>
<evidence type="ECO:0000256" key="1">
    <source>
        <dbReference type="SAM" id="Phobius"/>
    </source>
</evidence>
<dbReference type="AlphaFoldDB" id="A0A174VEE6"/>
<dbReference type="EMBL" id="CZAB01000180">
    <property type="protein sequence ID" value="CUQ30667.1"/>
    <property type="molecule type" value="Genomic_DNA"/>
</dbReference>
<feature type="transmembrane region" description="Helical" evidence="1">
    <location>
        <begin position="71"/>
        <end position="93"/>
    </location>
</feature>
<keyword evidence="1" id="KW-1133">Transmembrane helix</keyword>
<sequence>MNKSGQRHIRRSVTQRIPASHRGQLAVPLLNLLVLNQLFRQTLCDLPVRLGLRFRFDGGLFRFRLGIRDRYLLIGFRLCDGGFILNLLFYRFLETEAAMIDYKNTPEGKAVRQKYADLLPLSRPEPLKPRMTLENRAKIFSPFAALRGYEDEISAEGMEKLKVDRIEMSDGEKEILSDNLQQLRKGMFVRIRYFKGDESGYYKELSGTIDRIDTVSQELRIMTGEKKEWGKVLPAAIAFDDIVEINGEGIDL</sequence>
<dbReference type="RefSeq" id="WP_155521236.1">
    <property type="nucleotide sequence ID" value="NZ_CZAB01000180.1"/>
</dbReference>
<name>A0A174VEE6_9FIRM</name>